<evidence type="ECO:0000313" key="7">
    <source>
        <dbReference type="Proteomes" id="UP000800092"/>
    </source>
</evidence>
<dbReference type="InterPro" id="IPR017441">
    <property type="entry name" value="Protein_kinase_ATP_BS"/>
</dbReference>
<protein>
    <submittedName>
        <fullName evidence="6">Pkinase-domain-containing protein</fullName>
    </submittedName>
</protein>
<keyword evidence="4" id="KW-0723">Serine/threonine-protein kinase</keyword>
<keyword evidence="1 3" id="KW-0547">Nucleotide-binding</keyword>
<proteinExistence type="inferred from homology"/>
<name>A0A6A6HDA8_VIRVR</name>
<dbReference type="Pfam" id="PF00069">
    <property type="entry name" value="Pkinase"/>
    <property type="match status" value="1"/>
</dbReference>
<feature type="non-terminal residue" evidence="6">
    <location>
        <position position="397"/>
    </location>
</feature>
<keyword evidence="6" id="KW-0808">Transferase</keyword>
<organism evidence="6 7">
    <name type="scientific">Viridothelium virens</name>
    <name type="common">Speckled blister lichen</name>
    <name type="synonym">Trypethelium virens</name>
    <dbReference type="NCBI Taxonomy" id="1048519"/>
    <lineage>
        <taxon>Eukaryota</taxon>
        <taxon>Fungi</taxon>
        <taxon>Dikarya</taxon>
        <taxon>Ascomycota</taxon>
        <taxon>Pezizomycotina</taxon>
        <taxon>Dothideomycetes</taxon>
        <taxon>Dothideomycetes incertae sedis</taxon>
        <taxon>Trypetheliales</taxon>
        <taxon>Trypetheliaceae</taxon>
        <taxon>Viridothelium</taxon>
    </lineage>
</organism>
<dbReference type="GO" id="GO:0004674">
    <property type="term" value="F:protein serine/threonine kinase activity"/>
    <property type="evidence" value="ECO:0007669"/>
    <property type="project" value="UniProtKB-KW"/>
</dbReference>
<accession>A0A6A6HDA8</accession>
<evidence type="ECO:0000256" key="3">
    <source>
        <dbReference type="PROSITE-ProRule" id="PRU10141"/>
    </source>
</evidence>
<dbReference type="EMBL" id="ML991788">
    <property type="protein sequence ID" value="KAF2235982.1"/>
    <property type="molecule type" value="Genomic_DNA"/>
</dbReference>
<keyword evidence="2 3" id="KW-0067">ATP-binding</keyword>
<dbReference type="SMART" id="SM00220">
    <property type="entry name" value="S_TKc"/>
    <property type="match status" value="1"/>
</dbReference>
<keyword evidence="7" id="KW-1185">Reference proteome</keyword>
<dbReference type="PANTHER" id="PTHR24345">
    <property type="entry name" value="SERINE/THREONINE-PROTEIN KINASE PLK"/>
    <property type="match status" value="1"/>
</dbReference>
<evidence type="ECO:0000256" key="4">
    <source>
        <dbReference type="RuleBase" id="RU000304"/>
    </source>
</evidence>
<dbReference type="InterPro" id="IPR000719">
    <property type="entry name" value="Prot_kinase_dom"/>
</dbReference>
<dbReference type="OrthoDB" id="4062651at2759"/>
<dbReference type="Proteomes" id="UP000800092">
    <property type="component" value="Unassembled WGS sequence"/>
</dbReference>
<reference evidence="6" key="1">
    <citation type="journal article" date="2020" name="Stud. Mycol.">
        <title>101 Dothideomycetes genomes: a test case for predicting lifestyles and emergence of pathogens.</title>
        <authorList>
            <person name="Haridas S."/>
            <person name="Albert R."/>
            <person name="Binder M."/>
            <person name="Bloem J."/>
            <person name="Labutti K."/>
            <person name="Salamov A."/>
            <person name="Andreopoulos B."/>
            <person name="Baker S."/>
            <person name="Barry K."/>
            <person name="Bills G."/>
            <person name="Bluhm B."/>
            <person name="Cannon C."/>
            <person name="Castanera R."/>
            <person name="Culley D."/>
            <person name="Daum C."/>
            <person name="Ezra D."/>
            <person name="Gonzalez J."/>
            <person name="Henrissat B."/>
            <person name="Kuo A."/>
            <person name="Liang C."/>
            <person name="Lipzen A."/>
            <person name="Lutzoni F."/>
            <person name="Magnuson J."/>
            <person name="Mondo S."/>
            <person name="Nolan M."/>
            <person name="Ohm R."/>
            <person name="Pangilinan J."/>
            <person name="Park H.-J."/>
            <person name="Ramirez L."/>
            <person name="Alfaro M."/>
            <person name="Sun H."/>
            <person name="Tritt A."/>
            <person name="Yoshinaga Y."/>
            <person name="Zwiers L.-H."/>
            <person name="Turgeon B."/>
            <person name="Goodwin S."/>
            <person name="Spatafora J."/>
            <person name="Crous P."/>
            <person name="Grigoriev I."/>
        </authorList>
    </citation>
    <scope>NUCLEOTIDE SEQUENCE</scope>
    <source>
        <strain evidence="6">Tuck. ex Michener</strain>
    </source>
</reference>
<dbReference type="Gene3D" id="1.10.510.10">
    <property type="entry name" value="Transferase(Phosphotransferase) domain 1"/>
    <property type="match status" value="1"/>
</dbReference>
<gene>
    <name evidence="6" type="ORF">EV356DRAFT_428889</name>
</gene>
<dbReference type="AlphaFoldDB" id="A0A6A6HDA8"/>
<dbReference type="GO" id="GO:0005634">
    <property type="term" value="C:nucleus"/>
    <property type="evidence" value="ECO:0007669"/>
    <property type="project" value="TreeGrafter"/>
</dbReference>
<dbReference type="PROSITE" id="PS50011">
    <property type="entry name" value="PROTEIN_KINASE_DOM"/>
    <property type="match status" value="1"/>
</dbReference>
<feature type="non-terminal residue" evidence="6">
    <location>
        <position position="1"/>
    </location>
</feature>
<keyword evidence="6" id="KW-0418">Kinase</keyword>
<comment type="similarity">
    <text evidence="4">Belongs to the protein kinase superfamily.</text>
</comment>
<feature type="domain" description="Protein kinase" evidence="5">
    <location>
        <begin position="50"/>
        <end position="358"/>
    </location>
</feature>
<dbReference type="InterPro" id="IPR008271">
    <property type="entry name" value="Ser/Thr_kinase_AS"/>
</dbReference>
<evidence type="ECO:0000259" key="5">
    <source>
        <dbReference type="PROSITE" id="PS50011"/>
    </source>
</evidence>
<sequence length="397" mass="43996">SASLLPSLHVNAPTGIGLKSRNLSIIPPEDHEIEIFPLKTEFKPAGFLHGTKGKLLGKGASAHVHLMVRRQGPSNQLFAVKEFRSRGTNESKGDYTRKVHSEYRIAASLHHPNVVTTVALCTSSSRGGGCRWNHVMEYCAGGELFALINKRYFTPLDASCLWKQLLHGVYYLHTKGVAHRDIKPENLLLAASGCLKIADFGVADVFDGGWEGGIGGDTDGDGRSGKVRKCKPGICGSVPYMAPEVLARDREYDPRPLDVWSCAIVFFALRFYGSPWHAANAEHATYARFKKGWDEWSWSHPDGKIPDPSAVNAEDLPPCGPLFQALQKPALKRLLLKMMHPDPEKRITIENVVKTGFVRHIDCCVEEGVPRLRQVDPEKSLKGLYEVKKEHCHLPPK</sequence>
<dbReference type="GO" id="GO:0005524">
    <property type="term" value="F:ATP binding"/>
    <property type="evidence" value="ECO:0007669"/>
    <property type="project" value="UniProtKB-UniRule"/>
</dbReference>
<feature type="binding site" evidence="3">
    <location>
        <position position="81"/>
    </location>
    <ligand>
        <name>ATP</name>
        <dbReference type="ChEBI" id="CHEBI:30616"/>
    </ligand>
</feature>
<dbReference type="PROSITE" id="PS00107">
    <property type="entry name" value="PROTEIN_KINASE_ATP"/>
    <property type="match status" value="1"/>
</dbReference>
<evidence type="ECO:0000313" key="6">
    <source>
        <dbReference type="EMBL" id="KAF2235982.1"/>
    </source>
</evidence>
<evidence type="ECO:0000256" key="1">
    <source>
        <dbReference type="ARBA" id="ARBA00022741"/>
    </source>
</evidence>
<evidence type="ECO:0000256" key="2">
    <source>
        <dbReference type="ARBA" id="ARBA00022840"/>
    </source>
</evidence>
<dbReference type="InterPro" id="IPR011009">
    <property type="entry name" value="Kinase-like_dom_sf"/>
</dbReference>
<dbReference type="SUPFAM" id="SSF56112">
    <property type="entry name" value="Protein kinase-like (PK-like)"/>
    <property type="match status" value="1"/>
</dbReference>
<dbReference type="PROSITE" id="PS00108">
    <property type="entry name" value="PROTEIN_KINASE_ST"/>
    <property type="match status" value="1"/>
</dbReference>